<evidence type="ECO:0000256" key="3">
    <source>
        <dbReference type="ARBA" id="ARBA00012418"/>
    </source>
</evidence>
<evidence type="ECO:0000259" key="14">
    <source>
        <dbReference type="SMART" id="SM00663"/>
    </source>
</evidence>
<dbReference type="Pfam" id="PF04998">
    <property type="entry name" value="RNA_pol_Rpb1_5"/>
    <property type="match status" value="1"/>
</dbReference>
<dbReference type="Pfam" id="PF05000">
    <property type="entry name" value="RNA_pol_Rpb1_4"/>
    <property type="match status" value="1"/>
</dbReference>
<dbReference type="PANTHER" id="PTHR19376:SF11">
    <property type="entry name" value="DNA-DIRECTED RNA POLYMERASE I SUBUNIT RPA1"/>
    <property type="match status" value="1"/>
</dbReference>
<evidence type="ECO:0000256" key="13">
    <source>
        <dbReference type="SAM" id="MobiDB-lite"/>
    </source>
</evidence>
<evidence type="ECO:0000256" key="9">
    <source>
        <dbReference type="ARBA" id="ARBA00022842"/>
    </source>
</evidence>
<dbReference type="OMA" id="CMGVSAN"/>
<dbReference type="Pfam" id="PF04983">
    <property type="entry name" value="RNA_pol_Rpb1_3"/>
    <property type="match status" value="1"/>
</dbReference>
<dbReference type="InterPro" id="IPR015699">
    <property type="entry name" value="DNA-dir_RNA_pol1_lsu_N"/>
</dbReference>
<evidence type="ECO:0000313" key="16">
    <source>
        <dbReference type="Proteomes" id="UP000011081"/>
    </source>
</evidence>
<name>L2GRK3_VAVCU</name>
<dbReference type="FunFam" id="2.40.40.20:FF:000019">
    <property type="entry name" value="DNA-directed RNA polymerase II subunit RPB1"/>
    <property type="match status" value="1"/>
</dbReference>
<proteinExistence type="inferred from homology"/>
<dbReference type="HOGENOM" id="CLU_000487_2_0_1"/>
<dbReference type="SUPFAM" id="SSF64484">
    <property type="entry name" value="beta and beta-prime subunits of DNA dependent RNA-polymerase"/>
    <property type="match status" value="1"/>
</dbReference>
<dbReference type="InterPro" id="IPR042102">
    <property type="entry name" value="RNA_pol_Rpb1_3_sf"/>
</dbReference>
<dbReference type="RefSeq" id="XP_008075626.1">
    <property type="nucleotide sequence ID" value="XM_008077435.1"/>
</dbReference>
<dbReference type="STRING" id="948595.L2GRK3"/>
<keyword evidence="4" id="KW-0240">DNA-directed RNA polymerase</keyword>
<dbReference type="PANTHER" id="PTHR19376">
    <property type="entry name" value="DNA-DIRECTED RNA POLYMERASE"/>
    <property type="match status" value="1"/>
</dbReference>
<dbReference type="EMBL" id="GL877489">
    <property type="protein sequence ID" value="ELA45893.1"/>
    <property type="molecule type" value="Genomic_DNA"/>
</dbReference>
<evidence type="ECO:0000256" key="10">
    <source>
        <dbReference type="ARBA" id="ARBA00023163"/>
    </source>
</evidence>
<feature type="compositionally biased region" description="Acidic residues" evidence="13">
    <location>
        <begin position="818"/>
        <end position="830"/>
    </location>
</feature>
<keyword evidence="5" id="KW-0808">Transferase</keyword>
<dbReference type="OrthoDB" id="270392at2759"/>
<keyword evidence="9" id="KW-0460">Magnesium</keyword>
<dbReference type="EC" id="2.7.7.6" evidence="3"/>
<keyword evidence="16" id="KW-1185">Reference proteome</keyword>
<evidence type="ECO:0000256" key="2">
    <source>
        <dbReference type="ARBA" id="ARBA00006460"/>
    </source>
</evidence>
<dbReference type="Gene3D" id="2.40.40.20">
    <property type="match status" value="1"/>
</dbReference>
<comment type="subcellular location">
    <subcellularLocation>
        <location evidence="1">Nucleus</location>
    </subcellularLocation>
</comment>
<dbReference type="AlphaFoldDB" id="L2GRK3"/>
<feature type="compositionally biased region" description="Polar residues" evidence="13">
    <location>
        <begin position="863"/>
        <end position="872"/>
    </location>
</feature>
<dbReference type="Pfam" id="PF00623">
    <property type="entry name" value="RNA_pol_Rpb1_2"/>
    <property type="match status" value="1"/>
</dbReference>
<feature type="region of interest" description="Disordered" evidence="13">
    <location>
        <begin position="816"/>
        <end position="872"/>
    </location>
</feature>
<dbReference type="Gene3D" id="1.10.132.30">
    <property type="match status" value="2"/>
</dbReference>
<dbReference type="Gene3D" id="1.10.274.100">
    <property type="entry name" value="RNA polymerase Rpb1, domain 3"/>
    <property type="match status" value="1"/>
</dbReference>
<dbReference type="InterPro" id="IPR045867">
    <property type="entry name" value="DNA-dir_RpoC_beta_prime"/>
</dbReference>
<dbReference type="Gene3D" id="6.10.250.2940">
    <property type="match status" value="1"/>
</dbReference>
<dbReference type="FunCoup" id="L2GRK3">
    <property type="interactions" value="192"/>
</dbReference>
<evidence type="ECO:0000256" key="4">
    <source>
        <dbReference type="ARBA" id="ARBA00022478"/>
    </source>
</evidence>
<dbReference type="GO" id="GO:0046872">
    <property type="term" value="F:metal ion binding"/>
    <property type="evidence" value="ECO:0007669"/>
    <property type="project" value="UniProtKB-KW"/>
</dbReference>
<dbReference type="InterPro" id="IPR000722">
    <property type="entry name" value="RNA_pol_asu"/>
</dbReference>
<dbReference type="VEuPathDB" id="MicrosporidiaDB:VCUG_02618"/>
<organism evidence="15 16">
    <name type="scientific">Vavraia culicis (isolate floridensis)</name>
    <name type="common">Microsporidian parasite</name>
    <dbReference type="NCBI Taxonomy" id="948595"/>
    <lineage>
        <taxon>Eukaryota</taxon>
        <taxon>Fungi</taxon>
        <taxon>Fungi incertae sedis</taxon>
        <taxon>Microsporidia</taxon>
        <taxon>Pleistophoridae</taxon>
        <taxon>Vavraia</taxon>
    </lineage>
</organism>
<comment type="similarity">
    <text evidence="2">Belongs to the RNA polymerase beta' chain family.</text>
</comment>
<dbReference type="InterPro" id="IPR006592">
    <property type="entry name" value="RNA_pol_N"/>
</dbReference>
<comment type="catalytic activity">
    <reaction evidence="12">
        <text>RNA(n) + a ribonucleoside 5'-triphosphate = RNA(n+1) + diphosphate</text>
        <dbReference type="Rhea" id="RHEA:21248"/>
        <dbReference type="Rhea" id="RHEA-COMP:14527"/>
        <dbReference type="Rhea" id="RHEA-COMP:17342"/>
        <dbReference type="ChEBI" id="CHEBI:33019"/>
        <dbReference type="ChEBI" id="CHEBI:61557"/>
        <dbReference type="ChEBI" id="CHEBI:140395"/>
        <dbReference type="EC" id="2.7.7.6"/>
    </reaction>
</comment>
<dbReference type="InterPro" id="IPR007083">
    <property type="entry name" value="RNA_pol_Rpb1_4"/>
</dbReference>
<dbReference type="Gene3D" id="3.30.1490.180">
    <property type="entry name" value="RNA polymerase ii"/>
    <property type="match status" value="1"/>
</dbReference>
<feature type="domain" description="RNA polymerase N-terminal" evidence="14">
    <location>
        <begin position="1"/>
        <end position="195"/>
    </location>
</feature>
<dbReference type="InterPro" id="IPR007066">
    <property type="entry name" value="RNA_pol_Rpb1_3"/>
</dbReference>
<dbReference type="GO" id="GO:0003899">
    <property type="term" value="F:DNA-directed RNA polymerase activity"/>
    <property type="evidence" value="ECO:0007669"/>
    <property type="project" value="UniProtKB-EC"/>
</dbReference>
<sequence length="1091" mass="122253">MMGKRVNYTARTVISPDPYIATDEIGIPMHIARRLTFPERVTPFNRQRLERCVINGPIFPGAECIVENGVKRSLKYVKNRGALAKTLLKNSAVVHRHMTYGDMVLVNRQPTLHKPSLMSHRVCILNDKTIRMHYVNCNSYNADFDGDEMNIHLAQSLVARAENAYLSSTHENYALNGKPVRGLVQDYVVSVFNITLKDRLFSRSEINELLIASRELRFTITSPAVLRPKALYTGKQLVAILLSAYDLKMNYLHTNKISTLYWKEHYEESTVRFHNGYYVHGVLDKSEVGPSKDGLVHCIGMLKGFHVCNDILTAIGRMVSRYLVCYGQPLGISDFVLEKKHERIRADIFKEGMERGDGVLQGYVQEVFKDVGGGRDGNTKKENTKNVNYGIDIDNDTNTTIDPVGVINHVTVPSSSTLYNTPVTMAPMINLSKNERINLDNVIKKEMHTVTSQVGDLLIKGIETPFPLNKMANIILSGAKGSIVNFSQISGLLGQQSLEGGRVPLMSNGRSLCSFLSSNVLSGGFIFNRFLTGLSLSSFFFHCQAGREGLIDTAVKTSRSGYLQRCIVKMMEGTVVHYDTSVRDDLLVQYVYGEDGKDPNRILNERFIEMNTVKDQSDDKNVENKDWADGENITKDESNEKKCKNIDKSNTAICSTETEDKPPLKGTDMQISSAFLRQRIQPGESVGMIAAQAIGEPSTQMTLNTFHLAGCATNVTLGMPRLKEILMVGSKNVSTVIKGKITNRITFDPSTVFLKDALFYFKVVERNETDVLFVLNRDVGKDTIVRFKRMFLKEINKGMGKRVTVREIIRNNKRDVGDGLDSDNSSEDCLDSSSNGAGLSTGIDSNRGRNISISNDENDAVVENNSNETAGNTINDGNGAIFSRIYTEQELIEQIRDHSWSYNVIRVTLSACVPVNSTIEKMREKFRLLDSDITGIEINNDEVTVLGCDYHTFFNYVPSHGVYLNDYIDFNTCISNDVYNTWEVLGIEACRSVIIREIRAVFQAYGIEIDVRHLMLIADKMTVTGEYVAFNRHRMGGSVLGKMSFESTYNFLRKAYLYGCDDELEEPSARVALGLPVRNGTGMFDLLYDDK</sequence>
<dbReference type="GeneID" id="19880478"/>
<feature type="compositionally biased region" description="Polar residues" evidence="13">
    <location>
        <begin position="831"/>
        <end position="855"/>
    </location>
</feature>
<evidence type="ECO:0000256" key="11">
    <source>
        <dbReference type="ARBA" id="ARBA00023242"/>
    </source>
</evidence>
<dbReference type="InterPro" id="IPR038120">
    <property type="entry name" value="Rpb1_funnel_sf"/>
</dbReference>
<dbReference type="CDD" id="cd01435">
    <property type="entry name" value="RNAP_I_RPA1_N"/>
    <property type="match status" value="1"/>
</dbReference>
<keyword evidence="8" id="KW-0862">Zinc</keyword>
<evidence type="ECO:0000256" key="6">
    <source>
        <dbReference type="ARBA" id="ARBA00022695"/>
    </source>
</evidence>
<dbReference type="GO" id="GO:0005736">
    <property type="term" value="C:RNA polymerase I complex"/>
    <property type="evidence" value="ECO:0007669"/>
    <property type="project" value="UniProtKB-ARBA"/>
</dbReference>
<gene>
    <name evidence="15" type="ORF">VCUG_02618</name>
</gene>
<dbReference type="GO" id="GO:0003677">
    <property type="term" value="F:DNA binding"/>
    <property type="evidence" value="ECO:0007669"/>
    <property type="project" value="InterPro"/>
</dbReference>
<keyword evidence="11" id="KW-0539">Nucleus</keyword>
<reference evidence="16" key="1">
    <citation type="submission" date="2011-03" db="EMBL/GenBank/DDBJ databases">
        <title>The genome sequence of Vavraia culicis strain floridensis.</title>
        <authorList>
            <consortium name="The Broad Institute Genome Sequencing Platform"/>
            <person name="Cuomo C."/>
            <person name="Becnel J."/>
            <person name="Sanscrainte N."/>
            <person name="Young S.K."/>
            <person name="Zeng Q."/>
            <person name="Gargeya S."/>
            <person name="Fitzgerald M."/>
            <person name="Haas B."/>
            <person name="Abouelleil A."/>
            <person name="Alvarado L."/>
            <person name="Arachchi H.M."/>
            <person name="Berlin A."/>
            <person name="Chapman S.B."/>
            <person name="Gearin G."/>
            <person name="Goldberg J."/>
            <person name="Griggs A."/>
            <person name="Gujja S."/>
            <person name="Hansen M."/>
            <person name="Heiman D."/>
            <person name="Howarth C."/>
            <person name="Larimer J."/>
            <person name="Lui A."/>
            <person name="MacDonald P.J.P."/>
            <person name="McCowen C."/>
            <person name="Montmayeur A."/>
            <person name="Murphy C."/>
            <person name="Neiman D."/>
            <person name="Pearson M."/>
            <person name="Priest M."/>
            <person name="Roberts A."/>
            <person name="Saif S."/>
            <person name="Shea T."/>
            <person name="Sisk P."/>
            <person name="Stolte C."/>
            <person name="Sykes S."/>
            <person name="Wortman J."/>
            <person name="Nusbaum C."/>
            <person name="Birren B."/>
        </authorList>
    </citation>
    <scope>NUCLEOTIDE SEQUENCE [LARGE SCALE GENOMIC DNA]</scope>
    <source>
        <strain evidence="16">floridensis</strain>
    </source>
</reference>
<evidence type="ECO:0000256" key="12">
    <source>
        <dbReference type="ARBA" id="ARBA00048552"/>
    </source>
</evidence>
<dbReference type="GO" id="GO:0006351">
    <property type="term" value="P:DNA-templated transcription"/>
    <property type="evidence" value="ECO:0007669"/>
    <property type="project" value="InterPro"/>
</dbReference>
<accession>L2GRK3</accession>
<dbReference type="SMART" id="SM00663">
    <property type="entry name" value="RPOLA_N"/>
    <property type="match status" value="1"/>
</dbReference>
<dbReference type="Proteomes" id="UP000011081">
    <property type="component" value="Unassembled WGS sequence"/>
</dbReference>
<keyword evidence="7" id="KW-0479">Metal-binding</keyword>
<keyword evidence="10" id="KW-0804">Transcription</keyword>
<keyword evidence="6" id="KW-0548">Nucleotidyltransferase</keyword>
<evidence type="ECO:0000256" key="1">
    <source>
        <dbReference type="ARBA" id="ARBA00004123"/>
    </source>
</evidence>
<evidence type="ECO:0000256" key="8">
    <source>
        <dbReference type="ARBA" id="ARBA00022833"/>
    </source>
</evidence>
<evidence type="ECO:0000256" key="5">
    <source>
        <dbReference type="ARBA" id="ARBA00022679"/>
    </source>
</evidence>
<protein>
    <recommendedName>
        <fullName evidence="3">DNA-directed RNA polymerase</fullName>
        <ecNumber evidence="3">2.7.7.6</ecNumber>
    </recommendedName>
</protein>
<evidence type="ECO:0000256" key="7">
    <source>
        <dbReference type="ARBA" id="ARBA00022723"/>
    </source>
</evidence>
<evidence type="ECO:0000313" key="15">
    <source>
        <dbReference type="EMBL" id="ELA45893.1"/>
    </source>
</evidence>
<dbReference type="InterPro" id="IPR007081">
    <property type="entry name" value="RNA_pol_Rpb1_5"/>
</dbReference>
<dbReference type="InParanoid" id="L2GRK3"/>